<proteinExistence type="predicted"/>
<accession>A0A370KUH8</accession>
<dbReference type="EMBL" id="NAAC01000007">
    <property type="protein sequence ID" value="RDJ13934.1"/>
    <property type="molecule type" value="Genomic_DNA"/>
</dbReference>
<organism evidence="1 2">
    <name type="scientific">Rhizobium grahamii</name>
    <dbReference type="NCBI Taxonomy" id="1120045"/>
    <lineage>
        <taxon>Bacteria</taxon>
        <taxon>Pseudomonadati</taxon>
        <taxon>Pseudomonadota</taxon>
        <taxon>Alphaproteobacteria</taxon>
        <taxon>Hyphomicrobiales</taxon>
        <taxon>Rhizobiaceae</taxon>
        <taxon>Rhizobium/Agrobacterium group</taxon>
        <taxon>Rhizobium</taxon>
    </lineage>
</organism>
<dbReference type="OrthoDB" id="8163711at2"/>
<dbReference type="RefSeq" id="WP_114712392.1">
    <property type="nucleotide sequence ID" value="NZ_KZ857258.1"/>
</dbReference>
<gene>
    <name evidence="1" type="ORF">B5K06_08175</name>
</gene>
<sequence>MKERDLKELGEALLQEVSSDITPKKLIKAVQKTHPDASKKEIVRAAFYALIANAHKVSDDKATKLHAFATNESRSGDL</sequence>
<evidence type="ECO:0000313" key="2">
    <source>
        <dbReference type="Proteomes" id="UP000254939"/>
    </source>
</evidence>
<dbReference type="AlphaFoldDB" id="A0A370KUH8"/>
<evidence type="ECO:0000313" key="1">
    <source>
        <dbReference type="EMBL" id="RDJ13934.1"/>
    </source>
</evidence>
<name>A0A370KUH8_9HYPH</name>
<comment type="caution">
    <text evidence="1">The sequence shown here is derived from an EMBL/GenBank/DDBJ whole genome shotgun (WGS) entry which is preliminary data.</text>
</comment>
<reference evidence="1 2" key="1">
    <citation type="submission" date="2017-03" db="EMBL/GenBank/DDBJ databases">
        <title>Genome analysis of Rhizobial strains effectives or ineffectives for nitrogen fixation isolated from bean seeds.</title>
        <authorList>
            <person name="Peralta H."/>
            <person name="Aguilar-Vera A."/>
            <person name="Mora Y."/>
            <person name="Vargas-Lagunas C."/>
            <person name="Girard L."/>
            <person name="Mora J."/>
        </authorList>
    </citation>
    <scope>NUCLEOTIDE SEQUENCE [LARGE SCALE GENOMIC DNA]</scope>
    <source>
        <strain evidence="1 2">CCGM3</strain>
    </source>
</reference>
<protein>
    <submittedName>
        <fullName evidence="1">Uncharacterized protein</fullName>
    </submittedName>
</protein>
<dbReference type="Proteomes" id="UP000254939">
    <property type="component" value="Unassembled WGS sequence"/>
</dbReference>